<evidence type="ECO:0000256" key="1">
    <source>
        <dbReference type="SAM" id="MobiDB-lite"/>
    </source>
</evidence>
<organism evidence="3">
    <name type="scientific">Arthrobacter sp. K5</name>
    <dbReference type="NCBI Taxonomy" id="2839623"/>
    <lineage>
        <taxon>Bacteria</taxon>
        <taxon>Bacillati</taxon>
        <taxon>Actinomycetota</taxon>
        <taxon>Actinomycetes</taxon>
        <taxon>Micrococcales</taxon>
        <taxon>Micrococcaceae</taxon>
        <taxon>Arthrobacter</taxon>
    </lineage>
</organism>
<feature type="region of interest" description="Disordered" evidence="1">
    <location>
        <begin position="60"/>
        <end position="148"/>
    </location>
</feature>
<evidence type="ECO:0000313" key="3">
    <source>
        <dbReference type="EMBL" id="XCH12958.1"/>
    </source>
</evidence>
<dbReference type="Gene3D" id="3.40.710.10">
    <property type="entry name" value="DD-peptidase/beta-lactamase superfamily"/>
    <property type="match status" value="1"/>
</dbReference>
<feature type="compositionally biased region" description="Basic residues" evidence="1">
    <location>
        <begin position="1"/>
        <end position="15"/>
    </location>
</feature>
<dbReference type="SUPFAM" id="SSF56601">
    <property type="entry name" value="beta-lactamase/transpeptidase-like"/>
    <property type="match status" value="1"/>
</dbReference>
<dbReference type="InterPro" id="IPR045155">
    <property type="entry name" value="Beta-lactam_cat"/>
</dbReference>
<dbReference type="PANTHER" id="PTHR35333">
    <property type="entry name" value="BETA-LACTAMASE"/>
    <property type="match status" value="1"/>
</dbReference>
<dbReference type="PANTHER" id="PTHR35333:SF3">
    <property type="entry name" value="BETA-LACTAMASE-TYPE TRANSPEPTIDASE FOLD CONTAINING PROTEIN"/>
    <property type="match status" value="1"/>
</dbReference>
<dbReference type="RefSeq" id="WP_353712832.1">
    <property type="nucleotide sequence ID" value="NZ_CP159279.1"/>
</dbReference>
<dbReference type="AlphaFoldDB" id="A0AAU8EU87"/>
<proteinExistence type="predicted"/>
<feature type="domain" description="Beta-lactamase class A catalytic" evidence="2">
    <location>
        <begin position="228"/>
        <end position="348"/>
    </location>
</feature>
<feature type="compositionally biased region" description="Pro residues" evidence="1">
    <location>
        <begin position="124"/>
        <end position="147"/>
    </location>
</feature>
<dbReference type="GO" id="GO:0046677">
    <property type="term" value="P:response to antibiotic"/>
    <property type="evidence" value="ECO:0007669"/>
    <property type="project" value="InterPro"/>
</dbReference>
<dbReference type="GO" id="GO:0008800">
    <property type="term" value="F:beta-lactamase activity"/>
    <property type="evidence" value="ECO:0007669"/>
    <property type="project" value="InterPro"/>
</dbReference>
<accession>A0AAU8EU87</accession>
<feature type="compositionally biased region" description="Low complexity" evidence="1">
    <location>
        <begin position="60"/>
        <end position="123"/>
    </location>
</feature>
<feature type="region of interest" description="Disordered" evidence="1">
    <location>
        <begin position="1"/>
        <end position="25"/>
    </location>
</feature>
<dbReference type="InterPro" id="IPR000871">
    <property type="entry name" value="Beta-lactam_class-A"/>
</dbReference>
<gene>
    <name evidence="3" type="ORF">ABRP34_08280</name>
</gene>
<dbReference type="EMBL" id="CP159279">
    <property type="protein sequence ID" value="XCH12958.1"/>
    <property type="molecule type" value="Genomic_DNA"/>
</dbReference>
<dbReference type="GO" id="GO:0030655">
    <property type="term" value="P:beta-lactam antibiotic catabolic process"/>
    <property type="evidence" value="ECO:0007669"/>
    <property type="project" value="InterPro"/>
</dbReference>
<keyword evidence="3" id="KW-0378">Hydrolase</keyword>
<protein>
    <submittedName>
        <fullName evidence="3">Serine hydrolase</fullName>
    </submittedName>
</protein>
<reference evidence="3" key="1">
    <citation type="submission" date="2024-06" db="EMBL/GenBank/DDBJ databases">
        <title>Biodegradation of dimethachlon by Arthrobacter sp. K5: mechanistic insights and ecological implications.</title>
        <authorList>
            <person name="Hu S."/>
            <person name="Lu P."/>
        </authorList>
    </citation>
    <scope>NUCLEOTIDE SEQUENCE</scope>
    <source>
        <strain evidence="3">K5</strain>
    </source>
</reference>
<name>A0AAU8EU87_9MICC</name>
<dbReference type="InterPro" id="IPR012338">
    <property type="entry name" value="Beta-lactam/transpept-like"/>
</dbReference>
<evidence type="ECO:0000259" key="2">
    <source>
        <dbReference type="Pfam" id="PF13354"/>
    </source>
</evidence>
<dbReference type="PRINTS" id="PR01217">
    <property type="entry name" value="PRICHEXTENSN"/>
</dbReference>
<dbReference type="Pfam" id="PF13354">
    <property type="entry name" value="Beta-lactamase2"/>
    <property type="match status" value="1"/>
</dbReference>
<sequence>MSRVPGRHRARRRHRLGTESTQAVPWPAEPRGRLLIICAAMVLTATTAYGSALAPPALPSRAAPGAAPAAAPLPGKTASPATTKPAPQASAPAPTPSRAKQPSPKTTATKRTAPTPPAAVVRPSPAPAAPAPPTAAAPPPQAGPPAAPADATLEEQLTAIIAANSRYQLGVALVDMSDGVVRQFGVREKFVAASTGKILAAAAYFHLAEAGVLSLTAPMGGQTAAFQIRQMIQQSNNTSWALILGAVGYQGIHDYAASLGIPYDRTFNTLSPAETARILVLLYNGRLLSPAHTAELLSYMQNTNYETLIPAAVPPGITVFHKYGLLNGNLHDASILVQGQRAYAFVVYSLGASVAEIPVQTAIIRQLTQAVVEQVF</sequence>